<gene>
    <name evidence="1" type="ORF">CHS0354_028180</name>
</gene>
<evidence type="ECO:0000313" key="2">
    <source>
        <dbReference type="Proteomes" id="UP001195483"/>
    </source>
</evidence>
<organism evidence="1 2">
    <name type="scientific">Potamilus streckersoni</name>
    <dbReference type="NCBI Taxonomy" id="2493646"/>
    <lineage>
        <taxon>Eukaryota</taxon>
        <taxon>Metazoa</taxon>
        <taxon>Spiralia</taxon>
        <taxon>Lophotrochozoa</taxon>
        <taxon>Mollusca</taxon>
        <taxon>Bivalvia</taxon>
        <taxon>Autobranchia</taxon>
        <taxon>Heteroconchia</taxon>
        <taxon>Palaeoheterodonta</taxon>
        <taxon>Unionida</taxon>
        <taxon>Unionoidea</taxon>
        <taxon>Unionidae</taxon>
        <taxon>Ambleminae</taxon>
        <taxon>Lampsilini</taxon>
        <taxon>Potamilus</taxon>
    </lineage>
</organism>
<accession>A0AAE0TI28</accession>
<evidence type="ECO:0000313" key="1">
    <source>
        <dbReference type="EMBL" id="KAK3610776.1"/>
    </source>
</evidence>
<comment type="caution">
    <text evidence="1">The sequence shown here is derived from an EMBL/GenBank/DDBJ whole genome shotgun (WGS) entry which is preliminary data.</text>
</comment>
<sequence>MNTCQAVVTPECNKGNVAKSKGVWTASVSLLTELTTDESNQISSKGHCQQKESSLILLEKKKVISQKTATVLVEFEGVKFKAFGRSELQYLRYVENGALSPCTCDTPEQHNEIPCKQFAIQVRSHFSSGKGYICSAKLDIKQKKGEAELVQADWLCYIATGIKEGESVVSYASSMDIDSIPLHILVVSLYLPRTDYGNFKNHVYAIIKTPGSAGKLDI</sequence>
<reference evidence="1" key="2">
    <citation type="journal article" date="2021" name="Genome Biol. Evol.">
        <title>Developing a high-quality reference genome for a parasitic bivalve with doubly uniparental inheritance (Bivalvia: Unionida).</title>
        <authorList>
            <person name="Smith C.H."/>
        </authorList>
    </citation>
    <scope>NUCLEOTIDE SEQUENCE</scope>
    <source>
        <strain evidence="1">CHS0354</strain>
        <tissue evidence="1">Mantle</tissue>
    </source>
</reference>
<dbReference type="AlphaFoldDB" id="A0AAE0TI28"/>
<name>A0AAE0TI28_9BIVA</name>
<reference evidence="1" key="1">
    <citation type="journal article" date="2021" name="Genome Biol. Evol.">
        <title>A High-Quality Reference Genome for a Parasitic Bivalve with Doubly Uniparental Inheritance (Bivalvia: Unionida).</title>
        <authorList>
            <person name="Smith C.H."/>
        </authorList>
    </citation>
    <scope>NUCLEOTIDE SEQUENCE</scope>
    <source>
        <strain evidence="1">CHS0354</strain>
    </source>
</reference>
<keyword evidence="2" id="KW-1185">Reference proteome</keyword>
<dbReference type="Proteomes" id="UP001195483">
    <property type="component" value="Unassembled WGS sequence"/>
</dbReference>
<dbReference type="EMBL" id="JAEAOA010001692">
    <property type="protein sequence ID" value="KAK3610776.1"/>
    <property type="molecule type" value="Genomic_DNA"/>
</dbReference>
<reference evidence="1" key="3">
    <citation type="submission" date="2023-05" db="EMBL/GenBank/DDBJ databases">
        <authorList>
            <person name="Smith C.H."/>
        </authorList>
    </citation>
    <scope>NUCLEOTIDE SEQUENCE</scope>
    <source>
        <strain evidence="1">CHS0354</strain>
        <tissue evidence="1">Mantle</tissue>
    </source>
</reference>
<protein>
    <submittedName>
        <fullName evidence="1">Uncharacterized protein</fullName>
    </submittedName>
</protein>
<proteinExistence type="predicted"/>